<evidence type="ECO:0000313" key="1">
    <source>
        <dbReference type="EMBL" id="CZT46418.1"/>
    </source>
</evidence>
<gene>
    <name evidence="1" type="ORF">RSE6_06844</name>
</gene>
<sequence length="156" mass="17205">MEVFLDPPEHSKLSLADNISPLDESSKSKLKLGLFSYPVLQAADILVHRLSFNLVTWDPVSRPGVSNLLALLSSFDKHGRSAQELGGMLEKEGMGLGAFKKLVAGEVREGLRDVRERFERVLGEEGYVEEVARRGAVRARESAEETMVLVREAVGL</sequence>
<dbReference type="InterPro" id="IPR014729">
    <property type="entry name" value="Rossmann-like_a/b/a_fold"/>
</dbReference>
<evidence type="ECO:0008006" key="3">
    <source>
        <dbReference type="Google" id="ProtNLM"/>
    </source>
</evidence>
<dbReference type="PANTHER" id="PTHR43766">
    <property type="entry name" value="TRYPTOPHAN--TRNA LIGASE, MITOCHONDRIAL"/>
    <property type="match status" value="1"/>
</dbReference>
<dbReference type="EMBL" id="FJVC01000245">
    <property type="protein sequence ID" value="CZT46418.1"/>
    <property type="molecule type" value="Genomic_DNA"/>
</dbReference>
<dbReference type="PANTHER" id="PTHR43766:SF1">
    <property type="entry name" value="TRYPTOPHAN--TRNA LIGASE, MITOCHONDRIAL"/>
    <property type="match status" value="1"/>
</dbReference>
<keyword evidence="2" id="KW-1185">Reference proteome</keyword>
<dbReference type="GO" id="GO:0005759">
    <property type="term" value="C:mitochondrial matrix"/>
    <property type="evidence" value="ECO:0007669"/>
    <property type="project" value="TreeGrafter"/>
</dbReference>
<name>A0A1E1MBK2_RHYSE</name>
<reference evidence="2" key="1">
    <citation type="submission" date="2016-03" db="EMBL/GenBank/DDBJ databases">
        <authorList>
            <person name="Guldener U."/>
        </authorList>
    </citation>
    <scope>NUCLEOTIDE SEQUENCE [LARGE SCALE GENOMIC DNA]</scope>
</reference>
<protein>
    <recommendedName>
        <fullName evidence="3">Tryptophanyl-tRNA synthetase</fullName>
    </recommendedName>
</protein>
<accession>A0A1E1MBK2</accession>
<dbReference type="AlphaFoldDB" id="A0A1E1MBK2"/>
<proteinExistence type="predicted"/>
<dbReference type="Gene3D" id="1.10.240.10">
    <property type="entry name" value="Tyrosyl-Transfer RNA Synthetase"/>
    <property type="match status" value="1"/>
</dbReference>
<dbReference type="SUPFAM" id="SSF52374">
    <property type="entry name" value="Nucleotidylyl transferase"/>
    <property type="match status" value="1"/>
</dbReference>
<evidence type="ECO:0000313" key="2">
    <source>
        <dbReference type="Proteomes" id="UP000177625"/>
    </source>
</evidence>
<dbReference type="GO" id="GO:0004830">
    <property type="term" value="F:tryptophan-tRNA ligase activity"/>
    <property type="evidence" value="ECO:0007669"/>
    <property type="project" value="TreeGrafter"/>
</dbReference>
<organism evidence="1 2">
    <name type="scientific">Rhynchosporium secalis</name>
    <name type="common">Barley scald fungus</name>
    <dbReference type="NCBI Taxonomy" id="38038"/>
    <lineage>
        <taxon>Eukaryota</taxon>
        <taxon>Fungi</taxon>
        <taxon>Dikarya</taxon>
        <taxon>Ascomycota</taxon>
        <taxon>Pezizomycotina</taxon>
        <taxon>Leotiomycetes</taxon>
        <taxon>Helotiales</taxon>
        <taxon>Ploettnerulaceae</taxon>
        <taxon>Rhynchosporium</taxon>
    </lineage>
</organism>
<dbReference type="Proteomes" id="UP000177625">
    <property type="component" value="Unassembled WGS sequence"/>
</dbReference>
<dbReference type="Gene3D" id="3.40.50.620">
    <property type="entry name" value="HUPs"/>
    <property type="match status" value="2"/>
</dbReference>
<dbReference type="InterPro" id="IPR050203">
    <property type="entry name" value="Trp-tRNA_synthetase"/>
</dbReference>
<dbReference type="GO" id="GO:0070183">
    <property type="term" value="P:mitochondrial tryptophanyl-tRNA aminoacylation"/>
    <property type="evidence" value="ECO:0007669"/>
    <property type="project" value="TreeGrafter"/>
</dbReference>